<evidence type="ECO:0000313" key="7">
    <source>
        <dbReference type="Proteomes" id="UP000230423"/>
    </source>
</evidence>
<dbReference type="AlphaFoldDB" id="A0A2G9U9F2"/>
<keyword evidence="5" id="KW-0732">Signal</keyword>
<dbReference type="EC" id="3.2.1.-" evidence="4"/>
<dbReference type="OrthoDB" id="5795902at2759"/>
<evidence type="ECO:0000256" key="4">
    <source>
        <dbReference type="RuleBase" id="RU361168"/>
    </source>
</evidence>
<keyword evidence="2 4" id="KW-0378">Hydrolase</keyword>
<dbReference type="PRINTS" id="PR00740">
    <property type="entry name" value="GLHYDRLASE27"/>
</dbReference>
<comment type="similarity">
    <text evidence="1 4">Belongs to the glycosyl hydrolase 27 family.</text>
</comment>
<dbReference type="InterPro" id="IPR000111">
    <property type="entry name" value="Glyco_hydro_27/36_CS"/>
</dbReference>
<dbReference type="PANTHER" id="PTHR11452:SF83">
    <property type="entry name" value="ALPHA-GALACTOSIDASE"/>
    <property type="match status" value="1"/>
</dbReference>
<dbReference type="PANTHER" id="PTHR11452">
    <property type="entry name" value="ALPHA-GALACTOSIDASE/ALPHA-N-ACETYLGALACTOSAMINIDASE"/>
    <property type="match status" value="1"/>
</dbReference>
<dbReference type="PROSITE" id="PS00512">
    <property type="entry name" value="ALPHA_GALACTOSIDASE"/>
    <property type="match status" value="1"/>
</dbReference>
<protein>
    <recommendedName>
        <fullName evidence="4">Alpha-galactosidase</fullName>
        <ecNumber evidence="4">3.2.1.-</ecNumber>
    </recommendedName>
</protein>
<dbReference type="EMBL" id="KZ348011">
    <property type="protein sequence ID" value="PIO66815.1"/>
    <property type="molecule type" value="Genomic_DNA"/>
</dbReference>
<evidence type="ECO:0000256" key="2">
    <source>
        <dbReference type="ARBA" id="ARBA00022801"/>
    </source>
</evidence>
<organism evidence="6 7">
    <name type="scientific">Teladorsagia circumcincta</name>
    <name type="common">Brown stomach worm</name>
    <name type="synonym">Ostertagia circumcincta</name>
    <dbReference type="NCBI Taxonomy" id="45464"/>
    <lineage>
        <taxon>Eukaryota</taxon>
        <taxon>Metazoa</taxon>
        <taxon>Ecdysozoa</taxon>
        <taxon>Nematoda</taxon>
        <taxon>Chromadorea</taxon>
        <taxon>Rhabditida</taxon>
        <taxon>Rhabditina</taxon>
        <taxon>Rhabditomorpha</taxon>
        <taxon>Strongyloidea</taxon>
        <taxon>Trichostrongylidae</taxon>
        <taxon>Teladorsagia</taxon>
    </lineage>
</organism>
<dbReference type="SUPFAM" id="SSF51445">
    <property type="entry name" value="(Trans)glycosidases"/>
    <property type="match status" value="1"/>
</dbReference>
<dbReference type="GO" id="GO:0005737">
    <property type="term" value="C:cytoplasm"/>
    <property type="evidence" value="ECO:0007669"/>
    <property type="project" value="TreeGrafter"/>
</dbReference>
<accession>A0A2G9U9F2</accession>
<proteinExistence type="inferred from homology"/>
<dbReference type="InterPro" id="IPR017853">
    <property type="entry name" value="GH"/>
</dbReference>
<dbReference type="InterPro" id="IPR002241">
    <property type="entry name" value="Glyco_hydro_27"/>
</dbReference>
<dbReference type="Gene3D" id="3.20.20.70">
    <property type="entry name" value="Aldolase class I"/>
    <property type="match status" value="1"/>
</dbReference>
<feature type="signal peptide" evidence="5">
    <location>
        <begin position="1"/>
        <end position="18"/>
    </location>
</feature>
<feature type="chain" id="PRO_5013755587" description="Alpha-galactosidase" evidence="5">
    <location>
        <begin position="19"/>
        <end position="172"/>
    </location>
</feature>
<gene>
    <name evidence="6" type="ORF">TELCIR_11461</name>
</gene>
<feature type="non-terminal residue" evidence="6">
    <location>
        <position position="172"/>
    </location>
</feature>
<reference evidence="6 7" key="1">
    <citation type="submission" date="2015-09" db="EMBL/GenBank/DDBJ databases">
        <title>Draft genome of the parasitic nematode Teladorsagia circumcincta isolate WARC Sus (inbred).</title>
        <authorList>
            <person name="Mitreva M."/>
        </authorList>
    </citation>
    <scope>NUCLEOTIDE SEQUENCE [LARGE SCALE GENOMIC DNA]</scope>
    <source>
        <strain evidence="6 7">S</strain>
    </source>
</reference>
<keyword evidence="7" id="KW-1185">Reference proteome</keyword>
<evidence type="ECO:0000256" key="1">
    <source>
        <dbReference type="ARBA" id="ARBA00009743"/>
    </source>
</evidence>
<dbReference type="InterPro" id="IPR013785">
    <property type="entry name" value="Aldolase_TIM"/>
</dbReference>
<keyword evidence="3 4" id="KW-0326">Glycosidase</keyword>
<name>A0A2G9U9F2_TELCI</name>
<dbReference type="Pfam" id="PF16499">
    <property type="entry name" value="Melibiase_2"/>
    <property type="match status" value="1"/>
</dbReference>
<sequence>MMSLARVLLLMTFHVTNSLDNGLARTPPMGWMSWAAFYCQIDCESHPDHCINEKLYQDMADRLVVDGFLAAGYNRVHIDDCWMEKERSKEGRLVADHQRFPSGIKKLSKYMHDKGLQLGIYEDYGTETCEGYPGSLNHLQIDAETFASWDVDYLKLDGCNVNTTLMPIGKLW</sequence>
<keyword evidence="4" id="KW-1015">Disulfide bond</keyword>
<dbReference type="GO" id="GO:0016139">
    <property type="term" value="P:glycoside catabolic process"/>
    <property type="evidence" value="ECO:0007669"/>
    <property type="project" value="TreeGrafter"/>
</dbReference>
<dbReference type="GO" id="GO:0004557">
    <property type="term" value="F:alpha-galactosidase activity"/>
    <property type="evidence" value="ECO:0007669"/>
    <property type="project" value="TreeGrafter"/>
</dbReference>
<evidence type="ECO:0000256" key="3">
    <source>
        <dbReference type="ARBA" id="ARBA00023295"/>
    </source>
</evidence>
<evidence type="ECO:0000256" key="5">
    <source>
        <dbReference type="SAM" id="SignalP"/>
    </source>
</evidence>
<dbReference type="GO" id="GO:0009311">
    <property type="term" value="P:oligosaccharide metabolic process"/>
    <property type="evidence" value="ECO:0007669"/>
    <property type="project" value="TreeGrafter"/>
</dbReference>
<dbReference type="CDD" id="cd14792">
    <property type="entry name" value="GH27"/>
    <property type="match status" value="1"/>
</dbReference>
<evidence type="ECO:0000313" key="6">
    <source>
        <dbReference type="EMBL" id="PIO66815.1"/>
    </source>
</evidence>
<dbReference type="Proteomes" id="UP000230423">
    <property type="component" value="Unassembled WGS sequence"/>
</dbReference>
<comment type="subunit">
    <text evidence="4">Homodimer.</text>
</comment>